<dbReference type="InterPro" id="IPR036513">
    <property type="entry name" value="STAS_dom_sf"/>
</dbReference>
<dbReference type="CDD" id="cd07043">
    <property type="entry name" value="STAS_anti-anti-sigma_factors"/>
    <property type="match status" value="1"/>
</dbReference>
<dbReference type="PANTHER" id="PTHR33495:SF2">
    <property type="entry name" value="ANTI-SIGMA FACTOR ANTAGONIST TM_1081-RELATED"/>
    <property type="match status" value="1"/>
</dbReference>
<evidence type="ECO:0000259" key="3">
    <source>
        <dbReference type="Pfam" id="PF01740"/>
    </source>
</evidence>
<reference evidence="4 5" key="1">
    <citation type="submission" date="2023-10" db="EMBL/GenBank/DDBJ databases">
        <title>Two novel species belonging to the OM43/NOR5 clade.</title>
        <authorList>
            <person name="Park M."/>
        </authorList>
    </citation>
    <scope>NUCLEOTIDE SEQUENCE [LARGE SCALE GENOMIC DNA]</scope>
    <source>
        <strain evidence="4 5">IMCC43200</strain>
    </source>
</reference>
<evidence type="ECO:0000313" key="5">
    <source>
        <dbReference type="Proteomes" id="UP001626537"/>
    </source>
</evidence>
<sequence length="127" mass="13880">MNLDTQLHEDKDKSLLRVSMIGGLNTDTAPGFEATLATAIADGWQMVLLDMKALDYVSSAGLRVIFKAAKQLKSAGRSLAVANRQPQIEKVFEILQALPDMAVFSNDAELDEYLDAMQAKVRDLGSH</sequence>
<dbReference type="InterPro" id="IPR002645">
    <property type="entry name" value="STAS_dom"/>
</dbReference>
<name>A0ABZ0I157_9GAMM</name>
<evidence type="ECO:0000256" key="2">
    <source>
        <dbReference type="RuleBase" id="RU003749"/>
    </source>
</evidence>
<evidence type="ECO:0000256" key="1">
    <source>
        <dbReference type="ARBA" id="ARBA00009013"/>
    </source>
</evidence>
<dbReference type="Pfam" id="PF01740">
    <property type="entry name" value="STAS"/>
    <property type="match status" value="1"/>
</dbReference>
<dbReference type="Gene3D" id="3.30.750.24">
    <property type="entry name" value="STAS domain"/>
    <property type="match status" value="1"/>
</dbReference>
<protein>
    <recommendedName>
        <fullName evidence="2">Anti-sigma factor antagonist</fullName>
    </recommendedName>
</protein>
<dbReference type="NCBIfam" id="TIGR00377">
    <property type="entry name" value="ant_ant_sig"/>
    <property type="match status" value="1"/>
</dbReference>
<dbReference type="PANTHER" id="PTHR33495">
    <property type="entry name" value="ANTI-SIGMA FACTOR ANTAGONIST TM_1081-RELATED-RELATED"/>
    <property type="match status" value="1"/>
</dbReference>
<organism evidence="4 5">
    <name type="scientific">Congregibacter variabilis</name>
    <dbReference type="NCBI Taxonomy" id="3081200"/>
    <lineage>
        <taxon>Bacteria</taxon>
        <taxon>Pseudomonadati</taxon>
        <taxon>Pseudomonadota</taxon>
        <taxon>Gammaproteobacteria</taxon>
        <taxon>Cellvibrionales</taxon>
        <taxon>Halieaceae</taxon>
        <taxon>Congregibacter</taxon>
    </lineage>
</organism>
<keyword evidence="5" id="KW-1185">Reference proteome</keyword>
<dbReference type="EMBL" id="CP136864">
    <property type="protein sequence ID" value="WOJ92549.1"/>
    <property type="molecule type" value="Genomic_DNA"/>
</dbReference>
<comment type="similarity">
    <text evidence="1 2">Belongs to the anti-sigma-factor antagonist family.</text>
</comment>
<gene>
    <name evidence="4" type="ORF">R0135_12230</name>
</gene>
<dbReference type="Proteomes" id="UP001626537">
    <property type="component" value="Chromosome"/>
</dbReference>
<proteinExistence type="inferred from homology"/>
<feature type="domain" description="STAS" evidence="3">
    <location>
        <begin position="15"/>
        <end position="106"/>
    </location>
</feature>
<dbReference type="InterPro" id="IPR003658">
    <property type="entry name" value="Anti-sigma_ant"/>
</dbReference>
<dbReference type="RefSeq" id="WP_407347150.1">
    <property type="nucleotide sequence ID" value="NZ_CP136864.1"/>
</dbReference>
<evidence type="ECO:0000313" key="4">
    <source>
        <dbReference type="EMBL" id="WOJ92549.1"/>
    </source>
</evidence>
<dbReference type="SUPFAM" id="SSF52091">
    <property type="entry name" value="SpoIIaa-like"/>
    <property type="match status" value="1"/>
</dbReference>
<accession>A0ABZ0I157</accession>